<accession>A0AAN6WKS0</accession>
<evidence type="ECO:0000259" key="9">
    <source>
        <dbReference type="SMART" id="SM00737"/>
    </source>
</evidence>
<evidence type="ECO:0000256" key="8">
    <source>
        <dbReference type="SAM" id="SignalP"/>
    </source>
</evidence>
<feature type="domain" description="MD-2-related lipid-recognition" evidence="9">
    <location>
        <begin position="43"/>
        <end position="165"/>
    </location>
</feature>
<dbReference type="InterPro" id="IPR003172">
    <property type="entry name" value="ML_dom"/>
</dbReference>
<dbReference type="GO" id="GO:0032366">
    <property type="term" value="P:intracellular sterol transport"/>
    <property type="evidence" value="ECO:0007669"/>
    <property type="project" value="InterPro"/>
</dbReference>
<evidence type="ECO:0000256" key="7">
    <source>
        <dbReference type="ARBA" id="ARBA00023055"/>
    </source>
</evidence>
<dbReference type="Pfam" id="PF02221">
    <property type="entry name" value="E1_DerP2_DerF2"/>
    <property type="match status" value="1"/>
</dbReference>
<dbReference type="AlphaFoldDB" id="A0AAN6WKS0"/>
<dbReference type="InterPro" id="IPR014756">
    <property type="entry name" value="Ig_E-set"/>
</dbReference>
<comment type="caution">
    <text evidence="10">The sequence shown here is derived from an EMBL/GenBank/DDBJ whole genome shotgun (WGS) entry which is preliminary data.</text>
</comment>
<organism evidence="10 11">
    <name type="scientific">Triangularia setosa</name>
    <dbReference type="NCBI Taxonomy" id="2587417"/>
    <lineage>
        <taxon>Eukaryota</taxon>
        <taxon>Fungi</taxon>
        <taxon>Dikarya</taxon>
        <taxon>Ascomycota</taxon>
        <taxon>Pezizomycotina</taxon>
        <taxon>Sordariomycetes</taxon>
        <taxon>Sordariomycetidae</taxon>
        <taxon>Sordariales</taxon>
        <taxon>Podosporaceae</taxon>
        <taxon>Triangularia</taxon>
    </lineage>
</organism>
<dbReference type="EMBL" id="MU866083">
    <property type="protein sequence ID" value="KAK4181937.1"/>
    <property type="molecule type" value="Genomic_DNA"/>
</dbReference>
<comment type="subunit">
    <text evidence="3">Monomer.</text>
</comment>
<dbReference type="PANTHER" id="PTHR11306">
    <property type="entry name" value="NIEMANN PICK TYPE C2 PROTEIN NPC2-RELATED"/>
    <property type="match status" value="1"/>
</dbReference>
<feature type="signal peptide" evidence="8">
    <location>
        <begin position="1"/>
        <end position="16"/>
    </location>
</feature>
<evidence type="ECO:0000256" key="3">
    <source>
        <dbReference type="ARBA" id="ARBA00011245"/>
    </source>
</evidence>
<comment type="function">
    <text evidence="1">Catalyzes the intermembrane transfer of phosphatidylglycerol and phosphatidylinositol.</text>
</comment>
<evidence type="ECO:0000313" key="11">
    <source>
        <dbReference type="Proteomes" id="UP001302321"/>
    </source>
</evidence>
<dbReference type="CDD" id="cd00917">
    <property type="entry name" value="PG-PI_TP"/>
    <property type="match status" value="1"/>
</dbReference>
<evidence type="ECO:0000256" key="4">
    <source>
        <dbReference type="ARBA" id="ARBA00016056"/>
    </source>
</evidence>
<dbReference type="FunFam" id="2.60.40.770:FF:000004">
    <property type="entry name" value="Phosphatidylglycerol/phosphatidylinositol transfer protein"/>
    <property type="match status" value="1"/>
</dbReference>
<name>A0AAN6WKS0_9PEZI</name>
<dbReference type="PANTHER" id="PTHR11306:SF0">
    <property type="entry name" value="PHOSPHATIDYLGLYCEROL_PHOSPHATIDYLINOSITOL TRANSFER PROTEIN"/>
    <property type="match status" value="1"/>
</dbReference>
<proteinExistence type="inferred from homology"/>
<keyword evidence="6 8" id="KW-0732">Signal</keyword>
<reference evidence="10" key="2">
    <citation type="submission" date="2023-05" db="EMBL/GenBank/DDBJ databases">
        <authorList>
            <consortium name="Lawrence Berkeley National Laboratory"/>
            <person name="Steindorff A."/>
            <person name="Hensen N."/>
            <person name="Bonometti L."/>
            <person name="Westerberg I."/>
            <person name="Brannstrom I.O."/>
            <person name="Guillou S."/>
            <person name="Cros-Aarteil S."/>
            <person name="Calhoun S."/>
            <person name="Haridas S."/>
            <person name="Kuo A."/>
            <person name="Mondo S."/>
            <person name="Pangilinan J."/>
            <person name="Riley R."/>
            <person name="Labutti K."/>
            <person name="Andreopoulos B."/>
            <person name="Lipzen A."/>
            <person name="Chen C."/>
            <person name="Yanf M."/>
            <person name="Daum C."/>
            <person name="Ng V."/>
            <person name="Clum A."/>
            <person name="Ohm R."/>
            <person name="Martin F."/>
            <person name="Silar P."/>
            <person name="Natvig D."/>
            <person name="Lalanne C."/>
            <person name="Gautier V."/>
            <person name="Ament-Velasquez S.L."/>
            <person name="Kruys A."/>
            <person name="Hutchinson M.I."/>
            <person name="Powell A.J."/>
            <person name="Barry K."/>
            <person name="Miller A.N."/>
            <person name="Grigoriev I.V."/>
            <person name="Debuchy R."/>
            <person name="Gladieux P."/>
            <person name="Thoren M.H."/>
            <person name="Johannesson H."/>
        </authorList>
    </citation>
    <scope>NUCLEOTIDE SEQUENCE</scope>
    <source>
        <strain evidence="10">CBS 892.96</strain>
    </source>
</reference>
<evidence type="ECO:0000256" key="1">
    <source>
        <dbReference type="ARBA" id="ARBA00002053"/>
    </source>
</evidence>
<evidence type="ECO:0000256" key="2">
    <source>
        <dbReference type="ARBA" id="ARBA00006370"/>
    </source>
</evidence>
<evidence type="ECO:0000256" key="6">
    <source>
        <dbReference type="ARBA" id="ARBA00022729"/>
    </source>
</evidence>
<evidence type="ECO:0000256" key="5">
    <source>
        <dbReference type="ARBA" id="ARBA00022448"/>
    </source>
</evidence>
<gene>
    <name evidence="10" type="ORF">QBC36DRAFT_316927</name>
</gene>
<dbReference type="Proteomes" id="UP001302321">
    <property type="component" value="Unassembled WGS sequence"/>
</dbReference>
<sequence>MRFSTTVIALAAAVSANPLNTFRSERQSLVRRDDLAIPGDNPLKYCDADRGDDIITIEKVDLTPNPPEAGTTLVIEASGTVKETILEGAYVNLQVKYGYIRLINTSADLCKEIKNVDLDCPIEKGKISITKSVDLPKEIPPGKYTVEADVFSVDDEHITCLTATVVFGKKSFGSILGDL</sequence>
<dbReference type="GO" id="GO:0032934">
    <property type="term" value="F:sterol binding"/>
    <property type="evidence" value="ECO:0007669"/>
    <property type="project" value="InterPro"/>
</dbReference>
<dbReference type="InterPro" id="IPR033917">
    <property type="entry name" value="ML_PG-PI_TP"/>
</dbReference>
<keyword evidence="5" id="KW-0813">Transport</keyword>
<protein>
    <recommendedName>
        <fullName evidence="4">Phosphatidylglycerol/phosphatidylinositol transfer protein</fullName>
    </recommendedName>
</protein>
<reference evidence="10" key="1">
    <citation type="journal article" date="2023" name="Mol. Phylogenet. Evol.">
        <title>Genome-scale phylogeny and comparative genomics of the fungal order Sordariales.</title>
        <authorList>
            <person name="Hensen N."/>
            <person name="Bonometti L."/>
            <person name="Westerberg I."/>
            <person name="Brannstrom I.O."/>
            <person name="Guillou S."/>
            <person name="Cros-Aarteil S."/>
            <person name="Calhoun S."/>
            <person name="Haridas S."/>
            <person name="Kuo A."/>
            <person name="Mondo S."/>
            <person name="Pangilinan J."/>
            <person name="Riley R."/>
            <person name="LaButti K."/>
            <person name="Andreopoulos B."/>
            <person name="Lipzen A."/>
            <person name="Chen C."/>
            <person name="Yan M."/>
            <person name="Daum C."/>
            <person name="Ng V."/>
            <person name="Clum A."/>
            <person name="Steindorff A."/>
            <person name="Ohm R.A."/>
            <person name="Martin F."/>
            <person name="Silar P."/>
            <person name="Natvig D.O."/>
            <person name="Lalanne C."/>
            <person name="Gautier V."/>
            <person name="Ament-Velasquez S.L."/>
            <person name="Kruys A."/>
            <person name="Hutchinson M.I."/>
            <person name="Powell A.J."/>
            <person name="Barry K."/>
            <person name="Miller A.N."/>
            <person name="Grigoriev I.V."/>
            <person name="Debuchy R."/>
            <person name="Gladieux P."/>
            <person name="Hiltunen Thoren M."/>
            <person name="Johannesson H."/>
        </authorList>
    </citation>
    <scope>NUCLEOTIDE SEQUENCE</scope>
    <source>
        <strain evidence="10">CBS 892.96</strain>
    </source>
</reference>
<keyword evidence="11" id="KW-1185">Reference proteome</keyword>
<dbReference type="SUPFAM" id="SSF81296">
    <property type="entry name" value="E set domains"/>
    <property type="match status" value="1"/>
</dbReference>
<dbReference type="Gene3D" id="2.60.40.770">
    <property type="match status" value="1"/>
</dbReference>
<evidence type="ECO:0000313" key="10">
    <source>
        <dbReference type="EMBL" id="KAK4181937.1"/>
    </source>
</evidence>
<keyword evidence="7" id="KW-0445">Lipid transport</keyword>
<comment type="similarity">
    <text evidence="2">Belongs to the NPC2 family.</text>
</comment>
<feature type="chain" id="PRO_5042895259" description="Phosphatidylglycerol/phosphatidylinositol transfer protein" evidence="8">
    <location>
        <begin position="17"/>
        <end position="179"/>
    </location>
</feature>
<dbReference type="InterPro" id="IPR039670">
    <property type="entry name" value="NPC2-like"/>
</dbReference>
<dbReference type="SMART" id="SM00737">
    <property type="entry name" value="ML"/>
    <property type="match status" value="1"/>
</dbReference>